<dbReference type="Gene3D" id="2.10.90.10">
    <property type="entry name" value="Cystine-knot cytokines"/>
    <property type="match status" value="1"/>
</dbReference>
<dbReference type="Pfam" id="PF00688">
    <property type="entry name" value="TGFb_propeptide"/>
    <property type="match status" value="1"/>
</dbReference>
<comment type="subcellular location">
    <subcellularLocation>
        <location evidence="1">Secreted</location>
    </subcellularLocation>
</comment>
<dbReference type="InterPro" id="IPR001111">
    <property type="entry name" value="TGF-b_propeptide"/>
</dbReference>
<dbReference type="PROSITE" id="PS51362">
    <property type="entry name" value="TGF_BETA_2"/>
    <property type="match status" value="1"/>
</dbReference>
<dbReference type="GO" id="GO:0005125">
    <property type="term" value="F:cytokine activity"/>
    <property type="evidence" value="ECO:0007669"/>
    <property type="project" value="TreeGrafter"/>
</dbReference>
<dbReference type="GO" id="GO:0008083">
    <property type="term" value="F:growth factor activity"/>
    <property type="evidence" value="ECO:0007669"/>
    <property type="project" value="UniProtKB-KW"/>
</dbReference>
<evidence type="ECO:0000313" key="14">
    <source>
        <dbReference type="Proteomes" id="UP000821866"/>
    </source>
</evidence>
<evidence type="ECO:0000256" key="3">
    <source>
        <dbReference type="ARBA" id="ARBA00022473"/>
    </source>
</evidence>
<accession>A0A9J6E129</accession>
<evidence type="ECO:0000313" key="13">
    <source>
        <dbReference type="EMBL" id="KAH8027930.1"/>
    </source>
</evidence>
<evidence type="ECO:0000256" key="9">
    <source>
        <dbReference type="ARBA" id="ARBA00023180"/>
    </source>
</evidence>
<evidence type="ECO:0000259" key="12">
    <source>
        <dbReference type="PROSITE" id="PS51362"/>
    </source>
</evidence>
<evidence type="ECO:0000256" key="10">
    <source>
        <dbReference type="RuleBase" id="RU000354"/>
    </source>
</evidence>
<dbReference type="FunFam" id="2.10.90.10:FF:000103">
    <property type="entry name" value="Bone morphogenetic protein 16"/>
    <property type="match status" value="1"/>
</dbReference>
<keyword evidence="3" id="KW-0217">Developmental protein</keyword>
<keyword evidence="8" id="KW-1015">Disulfide bond</keyword>
<dbReference type="PANTHER" id="PTHR11848">
    <property type="entry name" value="TGF-BETA FAMILY"/>
    <property type="match status" value="1"/>
</dbReference>
<evidence type="ECO:0000256" key="6">
    <source>
        <dbReference type="ARBA" id="ARBA00022782"/>
    </source>
</evidence>
<dbReference type="PROSITE" id="PS00250">
    <property type="entry name" value="TGF_BETA_1"/>
    <property type="match status" value="1"/>
</dbReference>
<dbReference type="InterPro" id="IPR017948">
    <property type="entry name" value="TGFb_CS"/>
</dbReference>
<dbReference type="SUPFAM" id="SSF57501">
    <property type="entry name" value="Cystine-knot cytokines"/>
    <property type="match status" value="1"/>
</dbReference>
<comment type="similarity">
    <text evidence="2 10">Belongs to the TGF-beta family.</text>
</comment>
<dbReference type="Pfam" id="PF00019">
    <property type="entry name" value="TGF_beta"/>
    <property type="match status" value="1"/>
</dbReference>
<organism evidence="13 14">
    <name type="scientific">Rhipicephalus microplus</name>
    <name type="common">Cattle tick</name>
    <name type="synonym">Boophilus microplus</name>
    <dbReference type="NCBI Taxonomy" id="6941"/>
    <lineage>
        <taxon>Eukaryota</taxon>
        <taxon>Metazoa</taxon>
        <taxon>Ecdysozoa</taxon>
        <taxon>Arthropoda</taxon>
        <taxon>Chelicerata</taxon>
        <taxon>Arachnida</taxon>
        <taxon>Acari</taxon>
        <taxon>Parasitiformes</taxon>
        <taxon>Ixodida</taxon>
        <taxon>Ixodoidea</taxon>
        <taxon>Ixodidae</taxon>
        <taxon>Rhipicephalinae</taxon>
        <taxon>Rhipicephalus</taxon>
        <taxon>Boophilus</taxon>
    </lineage>
</organism>
<evidence type="ECO:0000256" key="8">
    <source>
        <dbReference type="ARBA" id="ARBA00023157"/>
    </source>
</evidence>
<comment type="caution">
    <text evidence="13">The sequence shown here is derived from an EMBL/GenBank/DDBJ whole genome shotgun (WGS) entry which is preliminary data.</text>
</comment>
<keyword evidence="14" id="KW-1185">Reference proteome</keyword>
<feature type="domain" description="TGF-beta family profile" evidence="12">
    <location>
        <begin position="314"/>
        <end position="436"/>
    </location>
</feature>
<protein>
    <recommendedName>
        <fullName evidence="12">TGF-beta family profile domain-containing protein</fullName>
    </recommendedName>
</protein>
<evidence type="ECO:0000256" key="1">
    <source>
        <dbReference type="ARBA" id="ARBA00004613"/>
    </source>
</evidence>
<dbReference type="SMART" id="SM00204">
    <property type="entry name" value="TGFB"/>
    <property type="match status" value="1"/>
</dbReference>
<evidence type="ECO:0000256" key="11">
    <source>
        <dbReference type="SAM" id="MobiDB-lite"/>
    </source>
</evidence>
<dbReference type="Proteomes" id="UP000821866">
    <property type="component" value="Chromosome 4"/>
</dbReference>
<dbReference type="PANTHER" id="PTHR11848:SF263">
    <property type="entry name" value="PROTEIN DECAPENTAPLEGIC"/>
    <property type="match status" value="1"/>
</dbReference>
<evidence type="ECO:0000256" key="5">
    <source>
        <dbReference type="ARBA" id="ARBA00022729"/>
    </source>
</evidence>
<dbReference type="GO" id="GO:0005615">
    <property type="term" value="C:extracellular space"/>
    <property type="evidence" value="ECO:0007669"/>
    <property type="project" value="TreeGrafter"/>
</dbReference>
<keyword evidence="9" id="KW-0325">Glycoprotein</keyword>
<dbReference type="EMBL" id="JABSTU010000006">
    <property type="protein sequence ID" value="KAH8027930.1"/>
    <property type="molecule type" value="Genomic_DNA"/>
</dbReference>
<dbReference type="GO" id="GO:0051240">
    <property type="term" value="P:positive regulation of multicellular organismal process"/>
    <property type="evidence" value="ECO:0007669"/>
    <property type="project" value="UniProtKB-ARBA"/>
</dbReference>
<dbReference type="InterPro" id="IPR029034">
    <property type="entry name" value="Cystine-knot_cytokine"/>
</dbReference>
<keyword evidence="4" id="KW-0964">Secreted</keyword>
<reference evidence="13" key="1">
    <citation type="journal article" date="2020" name="Cell">
        <title>Large-Scale Comparative Analyses of Tick Genomes Elucidate Their Genetic Diversity and Vector Capacities.</title>
        <authorList>
            <consortium name="Tick Genome and Microbiome Consortium (TIGMIC)"/>
            <person name="Jia N."/>
            <person name="Wang J."/>
            <person name="Shi W."/>
            <person name="Du L."/>
            <person name="Sun Y."/>
            <person name="Zhan W."/>
            <person name="Jiang J.F."/>
            <person name="Wang Q."/>
            <person name="Zhang B."/>
            <person name="Ji P."/>
            <person name="Bell-Sakyi L."/>
            <person name="Cui X.M."/>
            <person name="Yuan T.T."/>
            <person name="Jiang B.G."/>
            <person name="Yang W.F."/>
            <person name="Lam T.T."/>
            <person name="Chang Q.C."/>
            <person name="Ding S.J."/>
            <person name="Wang X.J."/>
            <person name="Zhu J.G."/>
            <person name="Ruan X.D."/>
            <person name="Zhao L."/>
            <person name="Wei J.T."/>
            <person name="Ye R.Z."/>
            <person name="Que T.C."/>
            <person name="Du C.H."/>
            <person name="Zhou Y.H."/>
            <person name="Cheng J.X."/>
            <person name="Dai P.F."/>
            <person name="Guo W.B."/>
            <person name="Han X.H."/>
            <person name="Huang E.J."/>
            <person name="Li L.F."/>
            <person name="Wei W."/>
            <person name="Gao Y.C."/>
            <person name="Liu J.Z."/>
            <person name="Shao H.Z."/>
            <person name="Wang X."/>
            <person name="Wang C.C."/>
            <person name="Yang T.C."/>
            <person name="Huo Q.B."/>
            <person name="Li W."/>
            <person name="Chen H.Y."/>
            <person name="Chen S.E."/>
            <person name="Zhou L.G."/>
            <person name="Ni X.B."/>
            <person name="Tian J.H."/>
            <person name="Sheng Y."/>
            <person name="Liu T."/>
            <person name="Pan Y.S."/>
            <person name="Xia L.Y."/>
            <person name="Li J."/>
            <person name="Zhao F."/>
            <person name="Cao W.C."/>
        </authorList>
    </citation>
    <scope>NUCLEOTIDE SEQUENCE</scope>
    <source>
        <strain evidence="13">Rmic-2018</strain>
    </source>
</reference>
<dbReference type="InterPro" id="IPR001839">
    <property type="entry name" value="TGF-b_C"/>
</dbReference>
<dbReference type="AlphaFoldDB" id="A0A9J6E129"/>
<evidence type="ECO:0000256" key="7">
    <source>
        <dbReference type="ARBA" id="ARBA00023030"/>
    </source>
</evidence>
<dbReference type="PRINTS" id="PR00669">
    <property type="entry name" value="INHIBINA"/>
</dbReference>
<proteinExistence type="inferred from homology"/>
<evidence type="ECO:0000256" key="4">
    <source>
        <dbReference type="ARBA" id="ARBA00022525"/>
    </source>
</evidence>
<keyword evidence="6" id="KW-0221">Differentiation</keyword>
<reference evidence="13" key="2">
    <citation type="submission" date="2021-09" db="EMBL/GenBank/DDBJ databases">
        <authorList>
            <person name="Jia N."/>
            <person name="Wang J."/>
            <person name="Shi W."/>
            <person name="Du L."/>
            <person name="Sun Y."/>
            <person name="Zhan W."/>
            <person name="Jiang J."/>
            <person name="Wang Q."/>
            <person name="Zhang B."/>
            <person name="Ji P."/>
            <person name="Sakyi L.B."/>
            <person name="Cui X."/>
            <person name="Yuan T."/>
            <person name="Jiang B."/>
            <person name="Yang W."/>
            <person name="Lam T.T.-Y."/>
            <person name="Chang Q."/>
            <person name="Ding S."/>
            <person name="Wang X."/>
            <person name="Zhu J."/>
            <person name="Ruan X."/>
            <person name="Zhao L."/>
            <person name="Wei J."/>
            <person name="Que T."/>
            <person name="Du C."/>
            <person name="Cheng J."/>
            <person name="Dai P."/>
            <person name="Han X."/>
            <person name="Huang E."/>
            <person name="Gao Y."/>
            <person name="Liu J."/>
            <person name="Shao H."/>
            <person name="Ye R."/>
            <person name="Li L."/>
            <person name="Wei W."/>
            <person name="Wang X."/>
            <person name="Wang C."/>
            <person name="Huo Q."/>
            <person name="Li W."/>
            <person name="Guo W."/>
            <person name="Chen H."/>
            <person name="Chen S."/>
            <person name="Zhou L."/>
            <person name="Zhou L."/>
            <person name="Ni X."/>
            <person name="Tian J."/>
            <person name="Zhou Y."/>
            <person name="Sheng Y."/>
            <person name="Liu T."/>
            <person name="Pan Y."/>
            <person name="Xia L."/>
            <person name="Li J."/>
            <person name="Zhao F."/>
            <person name="Cao W."/>
        </authorList>
    </citation>
    <scope>NUCLEOTIDE SEQUENCE</scope>
    <source>
        <strain evidence="13">Rmic-2018</strain>
        <tissue evidence="13">Larvae</tissue>
    </source>
</reference>
<dbReference type="GO" id="GO:0051094">
    <property type="term" value="P:positive regulation of developmental process"/>
    <property type="evidence" value="ECO:0007669"/>
    <property type="project" value="UniProtKB-ARBA"/>
</dbReference>
<dbReference type="InterPro" id="IPR015615">
    <property type="entry name" value="TGF-beta-rel"/>
</dbReference>
<name>A0A9J6E129_RHIMP</name>
<dbReference type="Gene3D" id="2.60.120.970">
    <property type="match status" value="1"/>
</dbReference>
<keyword evidence="5" id="KW-0732">Signal</keyword>
<feature type="region of interest" description="Disordered" evidence="11">
    <location>
        <begin position="312"/>
        <end position="334"/>
    </location>
</feature>
<feature type="compositionally biased region" description="Basic residues" evidence="11">
    <location>
        <begin position="312"/>
        <end position="326"/>
    </location>
</feature>
<sequence length="436" mass="49153">MGKRCLGFMWWALSKWRYRCVFEFYMRELLRFPAAHAVELDVLRSRASLVSEDVLRRKRTILSWAVTTRLVCHKMGKWLLLLWPPLLLPHVCSGDPSLELAKARLLQALGLESAPHRGSSAKLPVVPDHMAKLFSKWRENEGAFLTTGGSADTVRSHTPWGPDREAQTGGARFRFNVSGDPDESLLGAELRLFRLPSEPSECPSGAAAPVELVRVYEVLRPATRKLGEAHLRLLDTRAISSKGWLALDVLPAVRRWLVGEPNHGLYVQVVDARTGASNSSRVLLRRERHSERYWAQRQPVLVTYSADGKRAPKRVRRGAARRRKQPPGKQGRDACRRHSLRIEFSHVGWNDWIVAPPSYEAYYCHGTCPFPMPEHLNSTNHAIVQSLVNSMRASKVPGACCVPTDLSPVSLLYVDAFERVVLKNYQDMVVEGCGCR</sequence>
<dbReference type="GO" id="GO:0030154">
    <property type="term" value="P:cell differentiation"/>
    <property type="evidence" value="ECO:0007669"/>
    <property type="project" value="UniProtKB-KW"/>
</dbReference>
<keyword evidence="7 10" id="KW-0339">Growth factor</keyword>
<gene>
    <name evidence="13" type="ORF">HPB51_011160</name>
</gene>
<evidence type="ECO:0000256" key="2">
    <source>
        <dbReference type="ARBA" id="ARBA00006656"/>
    </source>
</evidence>
<dbReference type="VEuPathDB" id="VectorBase:LOC119166933"/>